<dbReference type="Gene3D" id="1.10.10.10">
    <property type="entry name" value="Winged helix-like DNA-binding domain superfamily/Winged helix DNA-binding domain"/>
    <property type="match status" value="1"/>
</dbReference>
<evidence type="ECO:0000256" key="2">
    <source>
        <dbReference type="ARBA" id="ARBA00023125"/>
    </source>
</evidence>
<evidence type="ECO:0000256" key="3">
    <source>
        <dbReference type="ARBA" id="ARBA00023163"/>
    </source>
</evidence>
<protein>
    <submittedName>
        <fullName evidence="5">Helix-turn-helix domain-containing protein</fullName>
    </submittedName>
</protein>
<keyword evidence="1" id="KW-0805">Transcription regulation</keyword>
<dbReference type="InterPro" id="IPR051081">
    <property type="entry name" value="HTH_MetalResp_TranReg"/>
</dbReference>
<sequence length="183" mass="20140">MQRSSITPNSAGLRALSHPVRLRMLGLLRSEGPATATSLASILGLNTGATSYHLRQLAEHGFIEEAVDRGNARDRWWRAVHESTVMSARDVDQEAEAGYLQTVALMYGEMLAQAAAERPFLPSDWNEAVTLSDWPLRLTPNSARRLLEALIEVIENTPEDPDAQATYTIQLGAFPRTGQGLEE</sequence>
<dbReference type="Pfam" id="PF12840">
    <property type="entry name" value="HTH_20"/>
    <property type="match status" value="1"/>
</dbReference>
<dbReference type="InterPro" id="IPR036388">
    <property type="entry name" value="WH-like_DNA-bd_sf"/>
</dbReference>
<comment type="caution">
    <text evidence="5">The sequence shown here is derived from an EMBL/GenBank/DDBJ whole genome shotgun (WGS) entry which is preliminary data.</text>
</comment>
<dbReference type="SUPFAM" id="SSF46785">
    <property type="entry name" value="Winged helix' DNA-binding domain"/>
    <property type="match status" value="1"/>
</dbReference>
<dbReference type="InterPro" id="IPR011991">
    <property type="entry name" value="ArsR-like_HTH"/>
</dbReference>
<reference evidence="5" key="1">
    <citation type="submission" date="2023-06" db="EMBL/GenBank/DDBJ databases">
        <title>Genome sequence of Nocardioides sp. SOB44.</title>
        <authorList>
            <person name="Zhang G."/>
        </authorList>
    </citation>
    <scope>NUCLEOTIDE SEQUENCE</scope>
    <source>
        <strain evidence="5">SOB44</strain>
    </source>
</reference>
<dbReference type="Proteomes" id="UP001168363">
    <property type="component" value="Unassembled WGS sequence"/>
</dbReference>
<feature type="domain" description="HTH arsR-type" evidence="4">
    <location>
        <begin position="1"/>
        <end position="96"/>
    </location>
</feature>
<dbReference type="PANTHER" id="PTHR33154:SF15">
    <property type="entry name" value="REGULATORY PROTEIN ARSR"/>
    <property type="match status" value="1"/>
</dbReference>
<gene>
    <name evidence="5" type="ORF">QWJ41_15140</name>
</gene>
<keyword evidence="6" id="KW-1185">Reference proteome</keyword>
<dbReference type="SMART" id="SM00418">
    <property type="entry name" value="HTH_ARSR"/>
    <property type="match status" value="1"/>
</dbReference>
<name>A0ABT8TTB5_9ACTN</name>
<organism evidence="5 6">
    <name type="scientific">Nocardioides cremeus</name>
    <dbReference type="NCBI Taxonomy" id="3058044"/>
    <lineage>
        <taxon>Bacteria</taxon>
        <taxon>Bacillati</taxon>
        <taxon>Actinomycetota</taxon>
        <taxon>Actinomycetes</taxon>
        <taxon>Propionibacteriales</taxon>
        <taxon>Nocardioidaceae</taxon>
        <taxon>Nocardioides</taxon>
    </lineage>
</organism>
<keyword evidence="2" id="KW-0238">DNA-binding</keyword>
<accession>A0ABT8TTB5</accession>
<dbReference type="InterPro" id="IPR001845">
    <property type="entry name" value="HTH_ArsR_DNA-bd_dom"/>
</dbReference>
<dbReference type="InterPro" id="IPR036390">
    <property type="entry name" value="WH_DNA-bd_sf"/>
</dbReference>
<evidence type="ECO:0000313" key="5">
    <source>
        <dbReference type="EMBL" id="MDO3397061.1"/>
    </source>
</evidence>
<proteinExistence type="predicted"/>
<evidence type="ECO:0000256" key="1">
    <source>
        <dbReference type="ARBA" id="ARBA00023015"/>
    </source>
</evidence>
<evidence type="ECO:0000313" key="6">
    <source>
        <dbReference type="Proteomes" id="UP001168363"/>
    </source>
</evidence>
<dbReference type="EMBL" id="JAULSC010000016">
    <property type="protein sequence ID" value="MDO3397061.1"/>
    <property type="molecule type" value="Genomic_DNA"/>
</dbReference>
<dbReference type="PANTHER" id="PTHR33154">
    <property type="entry name" value="TRANSCRIPTIONAL REGULATOR, ARSR FAMILY"/>
    <property type="match status" value="1"/>
</dbReference>
<keyword evidence="3" id="KW-0804">Transcription</keyword>
<dbReference type="RefSeq" id="WP_302709238.1">
    <property type="nucleotide sequence ID" value="NZ_JAULSC010000016.1"/>
</dbReference>
<evidence type="ECO:0000259" key="4">
    <source>
        <dbReference type="PROSITE" id="PS50987"/>
    </source>
</evidence>
<dbReference type="PROSITE" id="PS50987">
    <property type="entry name" value="HTH_ARSR_2"/>
    <property type="match status" value="1"/>
</dbReference>
<dbReference type="CDD" id="cd00090">
    <property type="entry name" value="HTH_ARSR"/>
    <property type="match status" value="1"/>
</dbReference>